<gene>
    <name evidence="1" type="ORF">LZC95_50120</name>
</gene>
<name>A0ABZ2K796_9BACT</name>
<dbReference type="EMBL" id="CP089982">
    <property type="protein sequence ID" value="WXA94563.1"/>
    <property type="molecule type" value="Genomic_DNA"/>
</dbReference>
<organism evidence="1 2">
    <name type="scientific">Pendulispora brunnea</name>
    <dbReference type="NCBI Taxonomy" id="2905690"/>
    <lineage>
        <taxon>Bacteria</taxon>
        <taxon>Pseudomonadati</taxon>
        <taxon>Myxococcota</taxon>
        <taxon>Myxococcia</taxon>
        <taxon>Myxococcales</taxon>
        <taxon>Sorangiineae</taxon>
        <taxon>Pendulisporaceae</taxon>
        <taxon>Pendulispora</taxon>
    </lineage>
</organism>
<protein>
    <submittedName>
        <fullName evidence="1">Uncharacterized protein</fullName>
    </submittedName>
</protein>
<sequence length="73" mass="8047">MNNDIATTTHELTYEIYSFVFGGYAFGARHDVAVVGGEIYRRGELVGHVQPDGSVTLTGKMESHRFVSLDPKT</sequence>
<keyword evidence="2" id="KW-1185">Reference proteome</keyword>
<evidence type="ECO:0000313" key="2">
    <source>
        <dbReference type="Proteomes" id="UP001379533"/>
    </source>
</evidence>
<evidence type="ECO:0000313" key="1">
    <source>
        <dbReference type="EMBL" id="WXA94563.1"/>
    </source>
</evidence>
<reference evidence="1 2" key="1">
    <citation type="submission" date="2021-12" db="EMBL/GenBank/DDBJ databases">
        <title>Discovery of the Pendulisporaceae a myxobacterial family with distinct sporulation behavior and unique specialized metabolism.</title>
        <authorList>
            <person name="Garcia R."/>
            <person name="Popoff A."/>
            <person name="Bader C.D."/>
            <person name="Loehr J."/>
            <person name="Walesch S."/>
            <person name="Walt C."/>
            <person name="Boldt J."/>
            <person name="Bunk B."/>
            <person name="Haeckl F.J.F.P.J."/>
            <person name="Gunesch A.P."/>
            <person name="Birkelbach J."/>
            <person name="Nuebel U."/>
            <person name="Pietschmann T."/>
            <person name="Bach T."/>
            <person name="Mueller R."/>
        </authorList>
    </citation>
    <scope>NUCLEOTIDE SEQUENCE [LARGE SCALE GENOMIC DNA]</scope>
    <source>
        <strain evidence="1 2">MSr12523</strain>
    </source>
</reference>
<dbReference type="RefSeq" id="WP_394845173.1">
    <property type="nucleotide sequence ID" value="NZ_CP089982.1"/>
</dbReference>
<dbReference type="Proteomes" id="UP001379533">
    <property type="component" value="Chromosome"/>
</dbReference>
<accession>A0ABZ2K796</accession>
<proteinExistence type="predicted"/>